<evidence type="ECO:0000256" key="7">
    <source>
        <dbReference type="ARBA" id="ARBA00022989"/>
    </source>
</evidence>
<dbReference type="SUPFAM" id="SSF47157">
    <property type="entry name" value="Mitochondrial import receptor subunit Tom20"/>
    <property type="match status" value="1"/>
</dbReference>
<keyword evidence="12" id="KW-0675">Receptor</keyword>
<dbReference type="GO" id="GO:0005742">
    <property type="term" value="C:mitochondrial outer membrane translocase complex"/>
    <property type="evidence" value="ECO:0007669"/>
    <property type="project" value="UniProtKB-UniRule"/>
</dbReference>
<evidence type="ECO:0000313" key="12">
    <source>
        <dbReference type="EMBL" id="ODQ66093.1"/>
    </source>
</evidence>
<proteinExistence type="inferred from homology"/>
<dbReference type="OrthoDB" id="2154253at2759"/>
<feature type="transmembrane region" description="Helical" evidence="11">
    <location>
        <begin position="6"/>
        <end position="25"/>
    </location>
</feature>
<dbReference type="GO" id="GO:0006886">
    <property type="term" value="P:intracellular protein transport"/>
    <property type="evidence" value="ECO:0007669"/>
    <property type="project" value="InterPro"/>
</dbReference>
<keyword evidence="6" id="KW-0653">Protein transport</keyword>
<evidence type="ECO:0000313" key="13">
    <source>
        <dbReference type="Proteomes" id="UP000095009"/>
    </source>
</evidence>
<keyword evidence="5 10" id="KW-1000">Mitochondrion outer membrane</keyword>
<dbReference type="PANTHER" id="PTHR12430">
    <property type="entry name" value="MITOCHONDRIAL IMPORT RECEPTOR SUBUNIT TOM20"/>
    <property type="match status" value="1"/>
</dbReference>
<dbReference type="GO" id="GO:0006605">
    <property type="term" value="P:protein targeting"/>
    <property type="evidence" value="ECO:0007669"/>
    <property type="project" value="InterPro"/>
</dbReference>
<gene>
    <name evidence="12" type="ORF">NADFUDRAFT_51361</name>
</gene>
<name>A0A1E3PKY6_9ASCO</name>
<reference evidence="12 13" key="1">
    <citation type="journal article" date="2016" name="Proc. Natl. Acad. Sci. U.S.A.">
        <title>Comparative genomics of biotechnologically important yeasts.</title>
        <authorList>
            <person name="Riley R."/>
            <person name="Haridas S."/>
            <person name="Wolfe K.H."/>
            <person name="Lopes M.R."/>
            <person name="Hittinger C.T."/>
            <person name="Goeker M."/>
            <person name="Salamov A.A."/>
            <person name="Wisecaver J.H."/>
            <person name="Long T.M."/>
            <person name="Calvey C.H."/>
            <person name="Aerts A.L."/>
            <person name="Barry K.W."/>
            <person name="Choi C."/>
            <person name="Clum A."/>
            <person name="Coughlan A.Y."/>
            <person name="Deshpande S."/>
            <person name="Douglass A.P."/>
            <person name="Hanson S.J."/>
            <person name="Klenk H.-P."/>
            <person name="LaButti K.M."/>
            <person name="Lapidus A."/>
            <person name="Lindquist E.A."/>
            <person name="Lipzen A.M."/>
            <person name="Meier-Kolthoff J.P."/>
            <person name="Ohm R.A."/>
            <person name="Otillar R.P."/>
            <person name="Pangilinan J.L."/>
            <person name="Peng Y."/>
            <person name="Rokas A."/>
            <person name="Rosa C.A."/>
            <person name="Scheuner C."/>
            <person name="Sibirny A.A."/>
            <person name="Slot J.C."/>
            <person name="Stielow J.B."/>
            <person name="Sun H."/>
            <person name="Kurtzman C.P."/>
            <person name="Blackwell M."/>
            <person name="Grigoriev I.V."/>
            <person name="Jeffries T.W."/>
        </authorList>
    </citation>
    <scope>NUCLEOTIDE SEQUENCE [LARGE SCALE GENOMIC DNA]</scope>
    <source>
        <strain evidence="12 13">DSM 6958</strain>
    </source>
</reference>
<dbReference type="STRING" id="857566.A0A1E3PKY6"/>
<keyword evidence="3" id="KW-0813">Transport</keyword>
<keyword evidence="9 10" id="KW-0472">Membrane</keyword>
<comment type="subcellular location">
    <subcellularLocation>
        <location evidence="1">Mitochondrion outer membrane</location>
        <topology evidence="1">Single-pass membrane protein</topology>
    </subcellularLocation>
</comment>
<keyword evidence="7 11" id="KW-1133">Transmembrane helix</keyword>
<dbReference type="Gene3D" id="1.20.960.10">
    <property type="entry name" value="Mitochondrial outer membrane translocase complex, subunit Tom20 domain"/>
    <property type="match status" value="1"/>
</dbReference>
<dbReference type="AlphaFoldDB" id="A0A1E3PKY6"/>
<evidence type="ECO:0000256" key="5">
    <source>
        <dbReference type="ARBA" id="ARBA00022787"/>
    </source>
</evidence>
<dbReference type="InterPro" id="IPR023392">
    <property type="entry name" value="Tom20_dom_sf"/>
</dbReference>
<evidence type="ECO:0000256" key="9">
    <source>
        <dbReference type="ARBA" id="ARBA00023136"/>
    </source>
</evidence>
<evidence type="ECO:0000256" key="2">
    <source>
        <dbReference type="ARBA" id="ARBA00005792"/>
    </source>
</evidence>
<evidence type="ECO:0000256" key="1">
    <source>
        <dbReference type="ARBA" id="ARBA00004572"/>
    </source>
</evidence>
<evidence type="ECO:0000256" key="10">
    <source>
        <dbReference type="PIRNR" id="PIRNR037707"/>
    </source>
</evidence>
<accession>A0A1E3PKY6</accession>
<evidence type="ECO:0000256" key="11">
    <source>
        <dbReference type="SAM" id="Phobius"/>
    </source>
</evidence>
<evidence type="ECO:0000256" key="4">
    <source>
        <dbReference type="ARBA" id="ARBA00022692"/>
    </source>
</evidence>
<dbReference type="PIRSF" id="PIRSF037707">
    <property type="entry name" value="MAS20_rcpt"/>
    <property type="match status" value="1"/>
</dbReference>
<evidence type="ECO:0000256" key="3">
    <source>
        <dbReference type="ARBA" id="ARBA00022448"/>
    </source>
</evidence>
<dbReference type="GO" id="GO:0008320">
    <property type="term" value="F:protein transmembrane transporter activity"/>
    <property type="evidence" value="ECO:0007669"/>
    <property type="project" value="TreeGrafter"/>
</dbReference>
<dbReference type="PRINTS" id="PR00351">
    <property type="entry name" value="OM20RECEPTOR"/>
</dbReference>
<comment type="similarity">
    <text evidence="2 10">Belongs to the Tom20 family.</text>
</comment>
<protein>
    <submittedName>
        <fullName evidence="12">Protein import receptor MAS20</fullName>
    </submittedName>
</protein>
<keyword evidence="4 11" id="KW-0812">Transmembrane</keyword>
<dbReference type="GO" id="GO:0016031">
    <property type="term" value="P:tRNA import into mitochondrion"/>
    <property type="evidence" value="ECO:0007669"/>
    <property type="project" value="TreeGrafter"/>
</dbReference>
<evidence type="ECO:0000256" key="6">
    <source>
        <dbReference type="ARBA" id="ARBA00022927"/>
    </source>
</evidence>
<sequence>MPSTTTTIVSVLAASSLAYLAYFDYRRRNSVEFRKELRRNSKKYAKAQEELVTAEKVKTVGDIRSVLTNSLVKNPLPTDMESKQEHFLAELSQGENAQKANDPIGAALGFYRALCLFPNPTELLGIYEKNLTKDILDVLVSMIAIEPPQSLLSAFGGAAAPAAEDAEATLD</sequence>
<organism evidence="12 13">
    <name type="scientific">Nadsonia fulvescens var. elongata DSM 6958</name>
    <dbReference type="NCBI Taxonomy" id="857566"/>
    <lineage>
        <taxon>Eukaryota</taxon>
        <taxon>Fungi</taxon>
        <taxon>Dikarya</taxon>
        <taxon>Ascomycota</taxon>
        <taxon>Saccharomycotina</taxon>
        <taxon>Dipodascomycetes</taxon>
        <taxon>Dipodascales</taxon>
        <taxon>Dipodascales incertae sedis</taxon>
        <taxon>Nadsonia</taxon>
    </lineage>
</organism>
<dbReference type="InterPro" id="IPR002056">
    <property type="entry name" value="MAS20"/>
</dbReference>
<dbReference type="GO" id="GO:0030943">
    <property type="term" value="F:mitochondrion targeting sequence binding"/>
    <property type="evidence" value="ECO:0007669"/>
    <property type="project" value="TreeGrafter"/>
</dbReference>
<keyword evidence="8 10" id="KW-0496">Mitochondrion</keyword>
<keyword evidence="13" id="KW-1185">Reference proteome</keyword>
<dbReference type="Proteomes" id="UP000095009">
    <property type="component" value="Unassembled WGS sequence"/>
</dbReference>
<dbReference type="GO" id="GO:0030150">
    <property type="term" value="P:protein import into mitochondrial matrix"/>
    <property type="evidence" value="ECO:0007669"/>
    <property type="project" value="TreeGrafter"/>
</dbReference>
<dbReference type="EMBL" id="KV454409">
    <property type="protein sequence ID" value="ODQ66093.1"/>
    <property type="molecule type" value="Genomic_DNA"/>
</dbReference>
<dbReference type="Pfam" id="PF02064">
    <property type="entry name" value="MAS20"/>
    <property type="match status" value="1"/>
</dbReference>
<dbReference type="PANTHER" id="PTHR12430:SF0">
    <property type="entry name" value="TRANSLOCASE OF OUTER MITOCHONDRIAL MEMBRANE 20"/>
    <property type="match status" value="1"/>
</dbReference>
<evidence type="ECO:0000256" key="8">
    <source>
        <dbReference type="ARBA" id="ARBA00023128"/>
    </source>
</evidence>